<reference evidence="1 2" key="1">
    <citation type="submission" date="2020-05" db="EMBL/GenBank/DDBJ databases">
        <title>Parvularcula mediterraneae sp. nov., isolated from polypropylene straw from shallow seawater of the seashore of Laganas in Zakynthos island, Greece.</title>
        <authorList>
            <person name="Szabo I."/>
            <person name="Al-Omari J."/>
            <person name="Rado J."/>
            <person name="Szerdahelyi G.S."/>
        </authorList>
    </citation>
    <scope>NUCLEOTIDE SEQUENCE [LARGE SCALE GENOMIC DNA]</scope>
    <source>
        <strain evidence="1 2">ZS-1/3</strain>
    </source>
</reference>
<dbReference type="AlphaFoldDB" id="A0A7Y3RMD1"/>
<organism evidence="1 2">
    <name type="scientific">Parvularcula mediterranea</name>
    <dbReference type="NCBI Taxonomy" id="2732508"/>
    <lineage>
        <taxon>Bacteria</taxon>
        <taxon>Pseudomonadati</taxon>
        <taxon>Pseudomonadota</taxon>
        <taxon>Alphaproteobacteria</taxon>
        <taxon>Parvularculales</taxon>
        <taxon>Parvularculaceae</taxon>
        <taxon>Parvularcula</taxon>
    </lineage>
</organism>
<accession>A0A7Y3RMD1</accession>
<dbReference type="EMBL" id="JABFCX010000003">
    <property type="protein sequence ID" value="NNU16757.1"/>
    <property type="molecule type" value="Genomic_DNA"/>
</dbReference>
<comment type="caution">
    <text evidence="1">The sequence shown here is derived from an EMBL/GenBank/DDBJ whole genome shotgun (WGS) entry which is preliminary data.</text>
</comment>
<evidence type="ECO:0000313" key="1">
    <source>
        <dbReference type="EMBL" id="NNU16757.1"/>
    </source>
</evidence>
<sequence>MLFNNDLLYLSYPRVASATLNVVFAKAFKPPVYALVSKGQARIIAAEDRPGVFVRELPGHQTVDDARKILSGYGRTLDSFREIIVAVRNPYELYSSSYEFMRQQYTGNEERESFRLAKHNDFATFARNFRPRSLARWTQTDGGERLPNLSLLKIENMNASLRRILARNRIKIDFDIPKLNASAERPDFSSFGDEELRSIHTRTNEFFELGRYEKNSLPASEPV</sequence>
<gene>
    <name evidence="1" type="ORF">HK107_10540</name>
</gene>
<dbReference type="Proteomes" id="UP000536835">
    <property type="component" value="Unassembled WGS sequence"/>
</dbReference>
<keyword evidence="2" id="KW-1185">Reference proteome</keyword>
<proteinExistence type="predicted"/>
<protein>
    <recommendedName>
        <fullName evidence="3">Sulfotransferase family protein</fullName>
    </recommendedName>
</protein>
<evidence type="ECO:0000313" key="2">
    <source>
        <dbReference type="Proteomes" id="UP000536835"/>
    </source>
</evidence>
<evidence type="ECO:0008006" key="3">
    <source>
        <dbReference type="Google" id="ProtNLM"/>
    </source>
</evidence>
<name>A0A7Y3RMD1_9PROT</name>
<dbReference type="RefSeq" id="WP_173199520.1">
    <property type="nucleotide sequence ID" value="NZ_JABFCX010000003.1"/>
</dbReference>